<dbReference type="STRING" id="1442369.A0A0D2I9F1"/>
<dbReference type="InterPro" id="IPR029063">
    <property type="entry name" value="SAM-dependent_MTases_sf"/>
</dbReference>
<dbReference type="OrthoDB" id="2013972at2759"/>
<dbReference type="EMBL" id="KN847484">
    <property type="protein sequence ID" value="KIW99890.1"/>
    <property type="molecule type" value="Genomic_DNA"/>
</dbReference>
<organism evidence="1 2">
    <name type="scientific">Rhinocladiella mackenziei CBS 650.93</name>
    <dbReference type="NCBI Taxonomy" id="1442369"/>
    <lineage>
        <taxon>Eukaryota</taxon>
        <taxon>Fungi</taxon>
        <taxon>Dikarya</taxon>
        <taxon>Ascomycota</taxon>
        <taxon>Pezizomycotina</taxon>
        <taxon>Eurotiomycetes</taxon>
        <taxon>Chaetothyriomycetidae</taxon>
        <taxon>Chaetothyriales</taxon>
        <taxon>Herpotrichiellaceae</taxon>
        <taxon>Rhinocladiella</taxon>
    </lineage>
</organism>
<dbReference type="VEuPathDB" id="FungiDB:Z518_10818"/>
<proteinExistence type="predicted"/>
<dbReference type="Gene3D" id="3.40.50.150">
    <property type="entry name" value="Vaccinia Virus protein VP39"/>
    <property type="match status" value="1"/>
</dbReference>
<dbReference type="Pfam" id="PF13489">
    <property type="entry name" value="Methyltransf_23"/>
    <property type="match status" value="1"/>
</dbReference>
<dbReference type="RefSeq" id="XP_013267103.1">
    <property type="nucleotide sequence ID" value="XM_013411649.1"/>
</dbReference>
<gene>
    <name evidence="1" type="ORF">Z518_10818</name>
</gene>
<protein>
    <recommendedName>
        <fullName evidence="3">S-adenosyl-L-methionine-dependent methyltransferase</fullName>
    </recommendedName>
</protein>
<dbReference type="PANTHER" id="PTHR43591">
    <property type="entry name" value="METHYLTRANSFERASE"/>
    <property type="match status" value="1"/>
</dbReference>
<name>A0A0D2I9F1_9EURO</name>
<dbReference type="PANTHER" id="PTHR43591:SF10">
    <property type="entry name" value="ABC TRANSMEMBRANE TYPE-1 DOMAIN-CONTAINING PROTEIN-RELATED"/>
    <property type="match status" value="1"/>
</dbReference>
<dbReference type="GO" id="GO:0008168">
    <property type="term" value="F:methyltransferase activity"/>
    <property type="evidence" value="ECO:0007669"/>
    <property type="project" value="TreeGrafter"/>
</dbReference>
<sequence>MSAHPTENINVDEDEAVADIWDLASTFSISSSTSVLDYPIEHGRQYHAYKSGSYHRPNDEEELDRLDLMNALLQMVNNDKLHLAPIEPASQRILDIGAGTGIWCIAMGDQYPSAEIIGVDISASAPPLLPPNVRFEIDDVEDPWTYGNPFDYIHSRYMAGSIKDWPRLMEQCYVHLKPGGWVEFQDFDIDYYSQDGSLTPDHALRRWLTTAYGAEKQTGRTLCPGKYLERWVHEAGFTNVQVVKSPLPLGVWPKDQKLKKIGLLNWTQLWEGLQGMSLRLYIDFLGWSREDLEILLTEVRKDLKDSAVHAMFDLLVTLRSDG</sequence>
<reference evidence="1 2" key="1">
    <citation type="submission" date="2015-01" db="EMBL/GenBank/DDBJ databases">
        <title>The Genome Sequence of Rhinocladiella mackenzie CBS 650.93.</title>
        <authorList>
            <consortium name="The Broad Institute Genomics Platform"/>
            <person name="Cuomo C."/>
            <person name="de Hoog S."/>
            <person name="Gorbushina A."/>
            <person name="Stielow B."/>
            <person name="Teixiera M."/>
            <person name="Abouelleil A."/>
            <person name="Chapman S.B."/>
            <person name="Priest M."/>
            <person name="Young S.K."/>
            <person name="Wortman J."/>
            <person name="Nusbaum C."/>
            <person name="Birren B."/>
        </authorList>
    </citation>
    <scope>NUCLEOTIDE SEQUENCE [LARGE SCALE GENOMIC DNA]</scope>
    <source>
        <strain evidence="1 2">CBS 650.93</strain>
    </source>
</reference>
<dbReference type="AlphaFoldDB" id="A0A0D2I9F1"/>
<evidence type="ECO:0000313" key="1">
    <source>
        <dbReference type="EMBL" id="KIW99890.1"/>
    </source>
</evidence>
<dbReference type="SUPFAM" id="SSF53335">
    <property type="entry name" value="S-adenosyl-L-methionine-dependent methyltransferases"/>
    <property type="match status" value="1"/>
</dbReference>
<dbReference type="GeneID" id="25298889"/>
<dbReference type="CDD" id="cd02440">
    <property type="entry name" value="AdoMet_MTases"/>
    <property type="match status" value="1"/>
</dbReference>
<keyword evidence="2" id="KW-1185">Reference proteome</keyword>
<dbReference type="Proteomes" id="UP000053617">
    <property type="component" value="Unassembled WGS sequence"/>
</dbReference>
<dbReference type="HOGENOM" id="CLU_010595_7_1_1"/>
<evidence type="ECO:0000313" key="2">
    <source>
        <dbReference type="Proteomes" id="UP000053617"/>
    </source>
</evidence>
<accession>A0A0D2I9F1</accession>
<evidence type="ECO:0008006" key="3">
    <source>
        <dbReference type="Google" id="ProtNLM"/>
    </source>
</evidence>